<dbReference type="AlphaFoldDB" id="A0A8H5FG75"/>
<evidence type="ECO:0000313" key="3">
    <source>
        <dbReference type="Proteomes" id="UP000559256"/>
    </source>
</evidence>
<dbReference type="EMBL" id="JAACJM010000238">
    <property type="protein sequence ID" value="KAF5335621.1"/>
    <property type="molecule type" value="Genomic_DNA"/>
</dbReference>
<evidence type="ECO:0000256" key="1">
    <source>
        <dbReference type="SAM" id="MobiDB-lite"/>
    </source>
</evidence>
<reference evidence="2 3" key="1">
    <citation type="journal article" date="2020" name="ISME J.">
        <title>Uncovering the hidden diversity of litter-decomposition mechanisms in mushroom-forming fungi.</title>
        <authorList>
            <person name="Floudas D."/>
            <person name="Bentzer J."/>
            <person name="Ahren D."/>
            <person name="Johansson T."/>
            <person name="Persson P."/>
            <person name="Tunlid A."/>
        </authorList>
    </citation>
    <scope>NUCLEOTIDE SEQUENCE [LARGE SCALE GENOMIC DNA]</scope>
    <source>
        <strain evidence="2 3">CBS 291.85</strain>
    </source>
</reference>
<name>A0A8H5FG75_9AGAR</name>
<dbReference type="Proteomes" id="UP000559256">
    <property type="component" value="Unassembled WGS sequence"/>
</dbReference>
<gene>
    <name evidence="2" type="ORF">D9758_014789</name>
</gene>
<feature type="region of interest" description="Disordered" evidence="1">
    <location>
        <begin position="583"/>
        <end position="606"/>
    </location>
</feature>
<organism evidence="2 3">
    <name type="scientific">Tetrapyrgos nigripes</name>
    <dbReference type="NCBI Taxonomy" id="182062"/>
    <lineage>
        <taxon>Eukaryota</taxon>
        <taxon>Fungi</taxon>
        <taxon>Dikarya</taxon>
        <taxon>Basidiomycota</taxon>
        <taxon>Agaricomycotina</taxon>
        <taxon>Agaricomycetes</taxon>
        <taxon>Agaricomycetidae</taxon>
        <taxon>Agaricales</taxon>
        <taxon>Marasmiineae</taxon>
        <taxon>Marasmiaceae</taxon>
        <taxon>Tetrapyrgos</taxon>
    </lineage>
</organism>
<evidence type="ECO:0000313" key="2">
    <source>
        <dbReference type="EMBL" id="KAF5335621.1"/>
    </source>
</evidence>
<dbReference type="OrthoDB" id="3063557at2759"/>
<sequence length="606" mass="67875">MSSSLFAHASHFVIQGSSINSVAGNQTINVTNQFFNGGGLDATFAAESAFSEYRHFRIGDLFLLREVSQESVDDKHQFYTYGLRPREGFLHYTRTTSAAKAIGTEGVPPSTLVMYGGTDAYGAWKRDFDHYSQSHHPNVAHLFGLNPSRSHPALLFFDDLIPIMKLWSEASPVLRCLIEDRASTDLTHVMLKCGRSFVRETTLITGSLFVQPATGMICAAPYRSSSQVLSHTLKTYYASVTSECPPLPLTLYKDQEFQVLKFLDGALPTNYDFHVLVGNLCGSNSYDTLYASSKVLPLSLGSVIHLDASGNAKKVGQFRNVGFSPQSTRSFPAGEVMNNGWIRCALKELCSTPSCISRHGPGENRIPWIRLKADVSLRHAWLSQAQFLFNVRGRVDSWGDYALVDRLWLHLIPDNLPSFVPRIIPDEVYLFIAPFTITSSSGQQFQSHSEETLLDWGENGDVYYWSLDRSGSRKLSRKVCDFLGLPTFTGRVEVPRWSAHHYEAIRRYQYYKGYDPYSKEYAEAHGFPLLDVVYGGGSVDGSARFEEGSKSIDAASLSTKSSRRKSKEISKAFSGAWKWIKRSHKVKTSPSGRHSKRKRKGRRLQS</sequence>
<keyword evidence="3" id="KW-1185">Reference proteome</keyword>
<protein>
    <submittedName>
        <fullName evidence="2">Uncharacterized protein</fullName>
    </submittedName>
</protein>
<comment type="caution">
    <text evidence="2">The sequence shown here is derived from an EMBL/GenBank/DDBJ whole genome shotgun (WGS) entry which is preliminary data.</text>
</comment>
<accession>A0A8H5FG75</accession>
<proteinExistence type="predicted"/>